<dbReference type="AlphaFoldDB" id="A0A8D9BFZ5"/>
<dbReference type="EMBL" id="HBUF01638225">
    <property type="protein sequence ID" value="CAG6784533.1"/>
    <property type="molecule type" value="Transcribed_RNA"/>
</dbReference>
<sequence>MTFPYSIKFVCALLALIGCRSDYKFKRAWQNRMARFYCHFYTVTSVVALLAHILGTTTRAVRELPEFLQRLLEDLAFTLFLVDCLLFKYNFKVNHNINKFQRHAAKFRT</sequence>
<keyword evidence="1" id="KW-0812">Transmembrane</keyword>
<keyword evidence="1" id="KW-0472">Membrane</keyword>
<name>A0A8D9BFZ5_9HEMI</name>
<keyword evidence="1" id="KW-1133">Transmembrane helix</keyword>
<evidence type="ECO:0000256" key="1">
    <source>
        <dbReference type="SAM" id="Phobius"/>
    </source>
</evidence>
<feature type="transmembrane region" description="Helical" evidence="1">
    <location>
        <begin position="35"/>
        <end position="55"/>
    </location>
</feature>
<proteinExistence type="predicted"/>
<protein>
    <submittedName>
        <fullName evidence="2">Uncharacterized protein</fullName>
    </submittedName>
</protein>
<evidence type="ECO:0000313" key="2">
    <source>
        <dbReference type="EMBL" id="CAG6784533.1"/>
    </source>
</evidence>
<reference evidence="2" key="1">
    <citation type="submission" date="2021-05" db="EMBL/GenBank/DDBJ databases">
        <authorList>
            <person name="Alioto T."/>
            <person name="Alioto T."/>
            <person name="Gomez Garrido J."/>
        </authorList>
    </citation>
    <scope>NUCLEOTIDE SEQUENCE</scope>
</reference>
<organism evidence="2">
    <name type="scientific">Cacopsylla melanoneura</name>
    <dbReference type="NCBI Taxonomy" id="428564"/>
    <lineage>
        <taxon>Eukaryota</taxon>
        <taxon>Metazoa</taxon>
        <taxon>Ecdysozoa</taxon>
        <taxon>Arthropoda</taxon>
        <taxon>Hexapoda</taxon>
        <taxon>Insecta</taxon>
        <taxon>Pterygota</taxon>
        <taxon>Neoptera</taxon>
        <taxon>Paraneoptera</taxon>
        <taxon>Hemiptera</taxon>
        <taxon>Sternorrhyncha</taxon>
        <taxon>Psylloidea</taxon>
        <taxon>Psyllidae</taxon>
        <taxon>Psyllinae</taxon>
        <taxon>Cacopsylla</taxon>
    </lineage>
</organism>
<feature type="transmembrane region" description="Helical" evidence="1">
    <location>
        <begin position="75"/>
        <end position="91"/>
    </location>
</feature>
<accession>A0A8D9BFZ5</accession>